<dbReference type="SUPFAM" id="SSF48371">
    <property type="entry name" value="ARM repeat"/>
    <property type="match status" value="1"/>
</dbReference>
<dbReference type="EnsemblMetazoa" id="CJA17750b.1">
    <property type="protein sequence ID" value="CJA17750b.1"/>
    <property type="gene ID" value="WBGene00136955"/>
</dbReference>
<reference evidence="2" key="2">
    <citation type="submission" date="2022-06" db="UniProtKB">
        <authorList>
            <consortium name="EnsemblMetazoa"/>
        </authorList>
    </citation>
    <scope>IDENTIFICATION</scope>
    <source>
        <strain evidence="2">DF5081</strain>
    </source>
</reference>
<dbReference type="Proteomes" id="UP000005237">
    <property type="component" value="Unassembled WGS sequence"/>
</dbReference>
<dbReference type="InterPro" id="IPR016024">
    <property type="entry name" value="ARM-type_fold"/>
</dbReference>
<reference evidence="3" key="1">
    <citation type="submission" date="2010-08" db="EMBL/GenBank/DDBJ databases">
        <authorList>
            <consortium name="Caenorhabditis japonica Sequencing Consortium"/>
            <person name="Wilson R.K."/>
        </authorList>
    </citation>
    <scope>NUCLEOTIDE SEQUENCE [LARGE SCALE GENOMIC DNA]</scope>
    <source>
        <strain evidence="3">DF5081</strain>
    </source>
</reference>
<evidence type="ECO:0000313" key="2">
    <source>
        <dbReference type="EnsemblMetazoa" id="CJA17750b.1"/>
    </source>
</evidence>
<dbReference type="InterPro" id="IPR011989">
    <property type="entry name" value="ARM-like"/>
</dbReference>
<feature type="domain" description="Protein HGH1 C-terminal" evidence="1">
    <location>
        <begin position="376"/>
        <end position="438"/>
    </location>
</feature>
<dbReference type="AlphaFoldDB" id="A0A8R1E0Y0"/>
<dbReference type="Gene3D" id="1.25.10.10">
    <property type="entry name" value="Leucine-rich Repeat Variant"/>
    <property type="match status" value="1"/>
</dbReference>
<evidence type="ECO:0000313" key="3">
    <source>
        <dbReference type="Proteomes" id="UP000005237"/>
    </source>
</evidence>
<dbReference type="InterPro" id="IPR039717">
    <property type="entry name" value="Hgh1"/>
</dbReference>
<dbReference type="PANTHER" id="PTHR13387">
    <property type="entry name" value="PROTEIN HGH1 HOMOLOG"/>
    <property type="match status" value="1"/>
</dbReference>
<protein>
    <submittedName>
        <fullName evidence="2">DUF384 domain-containing protein</fullName>
    </submittedName>
</protein>
<dbReference type="InterPro" id="IPR007206">
    <property type="entry name" value="Protein_HGH1_C"/>
</dbReference>
<name>A0A8R1E0Y0_CAEJA</name>
<dbReference type="PANTHER" id="PTHR13387:SF9">
    <property type="entry name" value="PROTEIN HGH1 HOMOLOG"/>
    <property type="match status" value="1"/>
</dbReference>
<organism evidence="2 3">
    <name type="scientific">Caenorhabditis japonica</name>
    <dbReference type="NCBI Taxonomy" id="281687"/>
    <lineage>
        <taxon>Eukaryota</taxon>
        <taxon>Metazoa</taxon>
        <taxon>Ecdysozoa</taxon>
        <taxon>Nematoda</taxon>
        <taxon>Chromadorea</taxon>
        <taxon>Rhabditida</taxon>
        <taxon>Rhabditina</taxon>
        <taxon>Rhabditomorpha</taxon>
        <taxon>Rhabditoidea</taxon>
        <taxon>Rhabditidae</taxon>
        <taxon>Peloderinae</taxon>
        <taxon>Caenorhabditis</taxon>
    </lineage>
</organism>
<evidence type="ECO:0000259" key="1">
    <source>
        <dbReference type="Pfam" id="PF04064"/>
    </source>
</evidence>
<accession>A0A8R1E0Y0</accession>
<proteinExistence type="predicted"/>
<keyword evidence="3" id="KW-1185">Reference proteome</keyword>
<sequence length="458" mass="50525">MSDLEVNINDLVTLLNPAMALVVRRKTMEIVTQLGSPLDGSAGQYFKQQDFALGKAICHLCEATSSDRTETLAALTNFTSGSIEAADFVLANSKCVEIAYTAVALYSSVASRLLVNVSRHFPDRVDQKLRALNAGYVGALLGEIKKSVEAEDEDRAKFVGFTLVNLSVLPPIRHAIVHGEENTPKRLPIVCELLANAKTQEIRECAADVLRNLAFDDEAVPCVKMSSVINATSPYDFTNLKSRVTCNKFCENWQPHDALLSSGSQCGKPLQLFKDRADKALRNLVIIGNETLFKVLAVAMCMPRFKREESERTSFAGLHAVLLDTSDEYLCSVLAPLMSVDDNLDDEEMAKLPVRLQYYEKQRDESPIVRQKLIEALFQLCATKHGRQVLRAKGVYPAMRELDTATSEAGDGKTLLSSQQEHTLHALIGILIRYESEMDVDPELASIRELGAAANTEN</sequence>
<dbReference type="Pfam" id="PF04064">
    <property type="entry name" value="DUF384"/>
    <property type="match status" value="1"/>
</dbReference>